<name>A0ACC2WYD9_9TREE</name>
<sequence>MDVDTPSPIENPPLAGDVLGNTTKTTDGMETPMERDIDMDAEQPSLGTKHLSNGSTGAGIISGKVGGGAAGGEGRAAGTGETEEAFPTKVADFFKPRRDAAPKSTSAGDQTNGGAGGSHAKGKGKEVAGEAYLAGREGLPWVEKYRPNTLDDVVSHKDITGTIENFIKKGRLPHLLFYGPPGTGKTSTILAIARLIYGEATYRSHILELNASDDRGIDVVREQIKGFAQTRVLFSKGFKLIILDEADMMTNAAQGALRRVIEQYTKNVRFCILCNYVNKITPAIQSRCTKFRFSPLPEKEVEKKVDQVVEREKVNITPDGKQALLKLSKGDMRRALNVLQACHAAYDTVDETAVYNCTGNPHPRDVEAVVQSMMRDEFGTSYEFITQLKMDRGLALQDLITGTYEVLETVELPNQARVYLLDQLGLCEHRLSVGSSEKIQLTALLGAFKYAVELSQKA</sequence>
<dbReference type="EMBL" id="JASBWV010000034">
    <property type="protein sequence ID" value="KAJ9116814.1"/>
    <property type="molecule type" value="Genomic_DNA"/>
</dbReference>
<organism evidence="1 2">
    <name type="scientific">Naganishia onofrii</name>
    <dbReference type="NCBI Taxonomy" id="1851511"/>
    <lineage>
        <taxon>Eukaryota</taxon>
        <taxon>Fungi</taxon>
        <taxon>Dikarya</taxon>
        <taxon>Basidiomycota</taxon>
        <taxon>Agaricomycotina</taxon>
        <taxon>Tremellomycetes</taxon>
        <taxon>Filobasidiales</taxon>
        <taxon>Filobasidiaceae</taxon>
        <taxon>Naganishia</taxon>
    </lineage>
</organism>
<comment type="caution">
    <text evidence="1">The sequence shown here is derived from an EMBL/GenBank/DDBJ whole genome shotgun (WGS) entry which is preliminary data.</text>
</comment>
<evidence type="ECO:0000313" key="1">
    <source>
        <dbReference type="EMBL" id="KAJ9116814.1"/>
    </source>
</evidence>
<proteinExistence type="predicted"/>
<keyword evidence="2" id="KW-1185">Reference proteome</keyword>
<dbReference type="Proteomes" id="UP001234202">
    <property type="component" value="Unassembled WGS sequence"/>
</dbReference>
<reference evidence="1" key="1">
    <citation type="submission" date="2023-04" db="EMBL/GenBank/DDBJ databases">
        <title>Draft Genome sequencing of Naganishia species isolated from polar environments using Oxford Nanopore Technology.</title>
        <authorList>
            <person name="Leo P."/>
            <person name="Venkateswaran K."/>
        </authorList>
    </citation>
    <scope>NUCLEOTIDE SEQUENCE</scope>
    <source>
        <strain evidence="1">DBVPG 5303</strain>
    </source>
</reference>
<gene>
    <name evidence="1" type="primary">RFC3</name>
    <name evidence="1" type="ORF">QFC24_006619</name>
</gene>
<evidence type="ECO:0000313" key="2">
    <source>
        <dbReference type="Proteomes" id="UP001234202"/>
    </source>
</evidence>
<accession>A0ACC2WYD9</accession>
<protein>
    <submittedName>
        <fullName evidence="1">Subunit of heteropentameric Replication factor C (RF-C)</fullName>
    </submittedName>
</protein>